<dbReference type="AlphaFoldDB" id="A0A6A6YBP9"/>
<gene>
    <name evidence="2 4" type="ORF">BDZ99DRAFT_490458</name>
</gene>
<evidence type="ECO:0000313" key="3">
    <source>
        <dbReference type="Proteomes" id="UP000504636"/>
    </source>
</evidence>
<organism evidence="2">
    <name type="scientific">Mytilinidion resinicola</name>
    <dbReference type="NCBI Taxonomy" id="574789"/>
    <lineage>
        <taxon>Eukaryota</taxon>
        <taxon>Fungi</taxon>
        <taxon>Dikarya</taxon>
        <taxon>Ascomycota</taxon>
        <taxon>Pezizomycotina</taxon>
        <taxon>Dothideomycetes</taxon>
        <taxon>Pleosporomycetidae</taxon>
        <taxon>Mytilinidiales</taxon>
        <taxon>Mytilinidiaceae</taxon>
        <taxon>Mytilinidion</taxon>
    </lineage>
</organism>
<evidence type="ECO:0000313" key="4">
    <source>
        <dbReference type="RefSeq" id="XP_033573003.1"/>
    </source>
</evidence>
<dbReference type="GeneID" id="54463946"/>
<accession>A0A6A6YBP9</accession>
<keyword evidence="3" id="KW-1185">Reference proteome</keyword>
<sequence length="320" mass="35612">MPEQQLSSSRKHPVDYLRCCDLRTLKDVKLFTRHGGPDLSGLRNSRQQGLVNPPSTEPTTNTIKIKSTGDLKCILAQPRPSLSPSKFADEEHERFARADAHAAKEKQVSELVIPITEGKIADARCHSGGIPFTNLIPLTDGTLKPGTQTLFPTTMPIPLRRFICGKGEPVSDNNAYTTTSIYHDGQLKMYTSHPAQPTSAGGGPEYYVTQLNTWGITGNPESFRQGATAYRNARDWAKEQIDKAIQQANERANPPYGKRRNTDVSGAEESWSKREEMEVVDIGNRRTPLNDELRHNATLSKAEKAVQKKIGTEHARRRRS</sequence>
<dbReference type="EMBL" id="MU003708">
    <property type="protein sequence ID" value="KAF2806039.1"/>
    <property type="molecule type" value="Genomic_DNA"/>
</dbReference>
<feature type="compositionally biased region" description="Polar residues" evidence="1">
    <location>
        <begin position="42"/>
        <end position="58"/>
    </location>
</feature>
<feature type="region of interest" description="Disordered" evidence="1">
    <location>
        <begin position="251"/>
        <end position="320"/>
    </location>
</feature>
<evidence type="ECO:0000256" key="1">
    <source>
        <dbReference type="SAM" id="MobiDB-lite"/>
    </source>
</evidence>
<feature type="compositionally biased region" description="Basic and acidic residues" evidence="1">
    <location>
        <begin position="288"/>
        <end position="314"/>
    </location>
</feature>
<protein>
    <submittedName>
        <fullName evidence="2 4">Uncharacterized protein</fullName>
    </submittedName>
</protein>
<dbReference type="OrthoDB" id="5336565at2759"/>
<reference evidence="4" key="3">
    <citation type="submission" date="2025-04" db="UniProtKB">
        <authorList>
            <consortium name="RefSeq"/>
        </authorList>
    </citation>
    <scope>IDENTIFICATION</scope>
    <source>
        <strain evidence="4">CBS 304.34</strain>
    </source>
</reference>
<name>A0A6A6YBP9_9PEZI</name>
<dbReference type="Proteomes" id="UP000504636">
    <property type="component" value="Unplaced"/>
</dbReference>
<evidence type="ECO:0000313" key="2">
    <source>
        <dbReference type="EMBL" id="KAF2806039.1"/>
    </source>
</evidence>
<dbReference type="RefSeq" id="XP_033573003.1">
    <property type="nucleotide sequence ID" value="XM_033723053.1"/>
</dbReference>
<reference evidence="2 4" key="1">
    <citation type="journal article" date="2020" name="Stud. Mycol.">
        <title>101 Dothideomycetes genomes: a test case for predicting lifestyles and emergence of pathogens.</title>
        <authorList>
            <person name="Haridas S."/>
            <person name="Albert R."/>
            <person name="Binder M."/>
            <person name="Bloem J."/>
            <person name="Labutti K."/>
            <person name="Salamov A."/>
            <person name="Andreopoulos B."/>
            <person name="Baker S."/>
            <person name="Barry K."/>
            <person name="Bills G."/>
            <person name="Bluhm B."/>
            <person name="Cannon C."/>
            <person name="Castanera R."/>
            <person name="Culley D."/>
            <person name="Daum C."/>
            <person name="Ezra D."/>
            <person name="Gonzalez J."/>
            <person name="Henrissat B."/>
            <person name="Kuo A."/>
            <person name="Liang C."/>
            <person name="Lipzen A."/>
            <person name="Lutzoni F."/>
            <person name="Magnuson J."/>
            <person name="Mondo S."/>
            <person name="Nolan M."/>
            <person name="Ohm R."/>
            <person name="Pangilinan J."/>
            <person name="Park H.-J."/>
            <person name="Ramirez L."/>
            <person name="Alfaro M."/>
            <person name="Sun H."/>
            <person name="Tritt A."/>
            <person name="Yoshinaga Y."/>
            <person name="Zwiers L.-H."/>
            <person name="Turgeon B."/>
            <person name="Goodwin S."/>
            <person name="Spatafora J."/>
            <person name="Crous P."/>
            <person name="Grigoriev I."/>
        </authorList>
    </citation>
    <scope>NUCLEOTIDE SEQUENCE</scope>
    <source>
        <strain evidence="2 4">CBS 304.34</strain>
    </source>
</reference>
<feature type="region of interest" description="Disordered" evidence="1">
    <location>
        <begin position="39"/>
        <end position="58"/>
    </location>
</feature>
<proteinExistence type="predicted"/>
<reference evidence="4" key="2">
    <citation type="submission" date="2020-04" db="EMBL/GenBank/DDBJ databases">
        <authorList>
            <consortium name="NCBI Genome Project"/>
        </authorList>
    </citation>
    <scope>NUCLEOTIDE SEQUENCE</scope>
    <source>
        <strain evidence="4">CBS 304.34</strain>
    </source>
</reference>